<evidence type="ECO:0008006" key="3">
    <source>
        <dbReference type="Google" id="ProtNLM"/>
    </source>
</evidence>
<comment type="caution">
    <text evidence="1">The sequence shown here is derived from an EMBL/GenBank/DDBJ whole genome shotgun (WGS) entry which is preliminary data.</text>
</comment>
<dbReference type="Pfam" id="PF12675">
    <property type="entry name" value="DUF3795"/>
    <property type="match status" value="1"/>
</dbReference>
<organism evidence="1 2">
    <name type="scientific">Methanocorpusculum parvum</name>
    <dbReference type="NCBI Taxonomy" id="2193"/>
    <lineage>
        <taxon>Archaea</taxon>
        <taxon>Methanobacteriati</taxon>
        <taxon>Methanobacteriota</taxon>
        <taxon>Stenosarchaea group</taxon>
        <taxon>Methanomicrobia</taxon>
        <taxon>Methanomicrobiales</taxon>
        <taxon>Methanocorpusculaceae</taxon>
        <taxon>Methanocorpusculum</taxon>
    </lineage>
</organism>
<dbReference type="EMBL" id="LMVO01000004">
    <property type="protein sequence ID" value="PAV09910.1"/>
    <property type="molecule type" value="Genomic_DNA"/>
</dbReference>
<dbReference type="AlphaFoldDB" id="A0AAX0Q9I1"/>
<proteinExistence type="predicted"/>
<gene>
    <name evidence="1" type="ORF">ASJ83_05390</name>
</gene>
<sequence>MDKKFICYCGLYCGNCAVKAKIEPSAKILYQEMKAAGFEEIIHFFPGGDGFWPFLKDMAENGTCISCREGSGMPDCAVRICAKEKGVELCAECKEYPCGHIEEFYNGYPFLKKDNDLLREKGREAWGKLQDDRLVEGFVYRGEK</sequence>
<dbReference type="Proteomes" id="UP000243820">
    <property type="component" value="Unassembled WGS sequence"/>
</dbReference>
<dbReference type="InterPro" id="IPR024227">
    <property type="entry name" value="DUF3795"/>
</dbReference>
<protein>
    <recommendedName>
        <fullName evidence="3">DUF3795 domain-containing protein</fullName>
    </recommendedName>
</protein>
<name>A0AAX0Q9I1_9EURY</name>
<dbReference type="RefSeq" id="WP_095641823.1">
    <property type="nucleotide sequence ID" value="NZ_LMVO01000004.1"/>
</dbReference>
<accession>A0AAX0Q9I1</accession>
<reference evidence="1 2" key="1">
    <citation type="journal article" date="2017" name="BMC Genomics">
        <title>Genomic analysis of methanogenic archaea reveals a shift towards energy conservation.</title>
        <authorList>
            <person name="Gilmore S.P."/>
            <person name="Henske J.K."/>
            <person name="Sexton J.A."/>
            <person name="Solomon K.V."/>
            <person name="Seppala S."/>
            <person name="Yoo J.I."/>
            <person name="Huyett L.M."/>
            <person name="Pressman A."/>
            <person name="Cogan J.Z."/>
            <person name="Kivenson V."/>
            <person name="Peng X."/>
            <person name="Tan Y."/>
            <person name="Valentine D.L."/>
            <person name="O'Malley M.A."/>
        </authorList>
    </citation>
    <scope>NUCLEOTIDE SEQUENCE [LARGE SCALE GENOMIC DNA]</scope>
    <source>
        <strain evidence="1 2">XII</strain>
    </source>
</reference>
<keyword evidence="2" id="KW-1185">Reference proteome</keyword>
<evidence type="ECO:0000313" key="1">
    <source>
        <dbReference type="EMBL" id="PAV09910.1"/>
    </source>
</evidence>
<evidence type="ECO:0000313" key="2">
    <source>
        <dbReference type="Proteomes" id="UP000243820"/>
    </source>
</evidence>